<dbReference type="GO" id="GO:0006310">
    <property type="term" value="P:DNA recombination"/>
    <property type="evidence" value="ECO:0007669"/>
    <property type="project" value="UniProtKB-UniRule"/>
</dbReference>
<reference evidence="9" key="1">
    <citation type="submission" date="2023-02" db="EMBL/GenBank/DDBJ databases">
        <title>Genome sequence of Hyphococcus flavus.</title>
        <authorList>
            <person name="Rong J.-C."/>
            <person name="Zhao Q."/>
            <person name="Yi M."/>
            <person name="Wu J.-Y."/>
        </authorList>
    </citation>
    <scope>NUCLEOTIDE SEQUENCE</scope>
    <source>
        <strain evidence="9">MCCC 1K03223</strain>
    </source>
</reference>
<dbReference type="SUPFAM" id="SSF57863">
    <property type="entry name" value="ArfGap/RecO-like zinc finger"/>
    <property type="match status" value="1"/>
</dbReference>
<evidence type="ECO:0000256" key="5">
    <source>
        <dbReference type="ARBA" id="ARBA00023204"/>
    </source>
</evidence>
<dbReference type="RefSeq" id="WP_274492339.1">
    <property type="nucleotide sequence ID" value="NZ_CP118166.1"/>
</dbReference>
<evidence type="ECO:0000256" key="1">
    <source>
        <dbReference type="ARBA" id="ARBA00007452"/>
    </source>
</evidence>
<evidence type="ECO:0000256" key="2">
    <source>
        <dbReference type="ARBA" id="ARBA00021310"/>
    </source>
</evidence>
<keyword evidence="10" id="KW-1185">Reference proteome</keyword>
<organism evidence="9 10">
    <name type="scientific">Hyphococcus flavus</name>
    <dbReference type="NCBI Taxonomy" id="1866326"/>
    <lineage>
        <taxon>Bacteria</taxon>
        <taxon>Pseudomonadati</taxon>
        <taxon>Pseudomonadota</taxon>
        <taxon>Alphaproteobacteria</taxon>
        <taxon>Parvularculales</taxon>
        <taxon>Parvularculaceae</taxon>
        <taxon>Hyphococcus</taxon>
    </lineage>
</organism>
<keyword evidence="5 7" id="KW-0234">DNA repair</keyword>
<keyword evidence="4 7" id="KW-0233">DNA recombination</keyword>
<dbReference type="GO" id="GO:0006302">
    <property type="term" value="P:double-strand break repair"/>
    <property type="evidence" value="ECO:0007669"/>
    <property type="project" value="TreeGrafter"/>
</dbReference>
<feature type="domain" description="DNA replication/recombination mediator RecO N-terminal" evidence="8">
    <location>
        <begin position="1"/>
        <end position="70"/>
    </location>
</feature>
<evidence type="ECO:0000313" key="9">
    <source>
        <dbReference type="EMBL" id="WDI30537.1"/>
    </source>
</evidence>
<dbReference type="AlphaFoldDB" id="A0AAF0CGD5"/>
<protein>
    <recommendedName>
        <fullName evidence="2 7">DNA repair protein RecO</fullName>
    </recommendedName>
    <alternativeName>
        <fullName evidence="6 7">Recombination protein O</fullName>
    </alternativeName>
</protein>
<proteinExistence type="inferred from homology"/>
<dbReference type="InterPro" id="IPR022572">
    <property type="entry name" value="DNA_rep/recomb_RecO_N"/>
</dbReference>
<dbReference type="InterPro" id="IPR037278">
    <property type="entry name" value="ARFGAP/RecO"/>
</dbReference>
<dbReference type="Pfam" id="PF11967">
    <property type="entry name" value="RecO_N"/>
    <property type="match status" value="1"/>
</dbReference>
<evidence type="ECO:0000256" key="4">
    <source>
        <dbReference type="ARBA" id="ARBA00023172"/>
    </source>
</evidence>
<dbReference type="PANTHER" id="PTHR33991">
    <property type="entry name" value="DNA REPAIR PROTEIN RECO"/>
    <property type="match status" value="1"/>
</dbReference>
<keyword evidence="3 7" id="KW-0227">DNA damage</keyword>
<evidence type="ECO:0000259" key="8">
    <source>
        <dbReference type="Pfam" id="PF11967"/>
    </source>
</evidence>
<dbReference type="InterPro" id="IPR012340">
    <property type="entry name" value="NA-bd_OB-fold"/>
</dbReference>
<evidence type="ECO:0000256" key="6">
    <source>
        <dbReference type="ARBA" id="ARBA00033409"/>
    </source>
</evidence>
<dbReference type="GO" id="GO:0043590">
    <property type="term" value="C:bacterial nucleoid"/>
    <property type="evidence" value="ECO:0007669"/>
    <property type="project" value="TreeGrafter"/>
</dbReference>
<dbReference type="InterPro" id="IPR003717">
    <property type="entry name" value="RecO"/>
</dbReference>
<dbReference type="PANTHER" id="PTHR33991:SF1">
    <property type="entry name" value="DNA REPAIR PROTEIN RECO"/>
    <property type="match status" value="1"/>
</dbReference>
<evidence type="ECO:0000256" key="3">
    <source>
        <dbReference type="ARBA" id="ARBA00022763"/>
    </source>
</evidence>
<accession>A0AAF0CGD5</accession>
<evidence type="ECO:0000256" key="7">
    <source>
        <dbReference type="HAMAP-Rule" id="MF_00201"/>
    </source>
</evidence>
<dbReference type="InterPro" id="IPR042242">
    <property type="entry name" value="RecO_C"/>
</dbReference>
<dbReference type="Proteomes" id="UP001214043">
    <property type="component" value="Chromosome"/>
</dbReference>
<sequence length="241" mass="25999">MNFTDAGIVLDARAHGETHAVVDVFTEHHGRWAGLVYGGQGRKMRPLLQPGNEVALEWKGRGEDTLGHFTLEMAHARAGEAMGERLSLAALSAACAVARETLPEREAHKRAYTAMAVLLANLDDVDVWPALMARWELGLLAELGFGLTLDRCAATGERDNLIYVSPRSACAVSAEAGEPYKDKLLPLPAFLRGASVEASLSEAIEALTTTGHFIETRILHLANKQLPEARLRVVELLSAAG</sequence>
<dbReference type="Gene3D" id="1.20.1440.120">
    <property type="entry name" value="Recombination protein O, C-terminal domain"/>
    <property type="match status" value="1"/>
</dbReference>
<evidence type="ECO:0000313" key="10">
    <source>
        <dbReference type="Proteomes" id="UP001214043"/>
    </source>
</evidence>
<dbReference type="Pfam" id="PF02565">
    <property type="entry name" value="RecO_C"/>
    <property type="match status" value="1"/>
</dbReference>
<dbReference type="EMBL" id="CP118166">
    <property type="protein sequence ID" value="WDI30537.1"/>
    <property type="molecule type" value="Genomic_DNA"/>
</dbReference>
<dbReference type="NCBIfam" id="TIGR00613">
    <property type="entry name" value="reco"/>
    <property type="match status" value="1"/>
</dbReference>
<dbReference type="KEGG" id="hfl:PUV54_11275"/>
<dbReference type="HAMAP" id="MF_00201">
    <property type="entry name" value="RecO"/>
    <property type="match status" value="1"/>
</dbReference>
<name>A0AAF0CGD5_9PROT</name>
<gene>
    <name evidence="7 9" type="primary">recO</name>
    <name evidence="9" type="ORF">PUV54_11275</name>
</gene>
<dbReference type="Gene3D" id="2.40.50.140">
    <property type="entry name" value="Nucleic acid-binding proteins"/>
    <property type="match status" value="1"/>
</dbReference>
<comment type="similarity">
    <text evidence="1 7">Belongs to the RecO family.</text>
</comment>
<comment type="function">
    <text evidence="7">Involved in DNA repair and RecF pathway recombination.</text>
</comment>
<dbReference type="SUPFAM" id="SSF50249">
    <property type="entry name" value="Nucleic acid-binding proteins"/>
    <property type="match status" value="1"/>
</dbReference>